<evidence type="ECO:0000256" key="9">
    <source>
        <dbReference type="HAMAP-Rule" id="MF_00024"/>
    </source>
</evidence>
<reference evidence="10 13" key="2">
    <citation type="submission" date="2017-09" db="EMBL/GenBank/DDBJ databases">
        <title>Phase variable restriction modification systems are present in the genome sequences of periodontal pathogens Prevotella intermedia, Tannerella forsythia and Porphyromonas gingivalis.</title>
        <authorList>
            <person name="Haigh R.D."/>
            <person name="Crawford L."/>
            <person name="Ralph J."/>
            <person name="Wanford J."/>
            <person name="Vartoukian S.R."/>
            <person name="Hijazib K."/>
            <person name="Wade W."/>
            <person name="Oggioni M.R."/>
        </authorList>
    </citation>
    <scope>NUCLEOTIDE SEQUENCE [LARGE SCALE GENOMIC DNA]</scope>
    <source>
        <strain evidence="10 13">WW11663</strain>
    </source>
</reference>
<dbReference type="PANTHER" id="PTHR34308:SF1">
    <property type="entry name" value="COBALAMIN BIOSYNTHESIS PROTEIN CBIB"/>
    <property type="match status" value="1"/>
</dbReference>
<feature type="transmembrane region" description="Helical" evidence="9">
    <location>
        <begin position="160"/>
        <end position="177"/>
    </location>
</feature>
<feature type="transmembrane region" description="Helical" evidence="9">
    <location>
        <begin position="55"/>
        <end position="74"/>
    </location>
</feature>
<evidence type="ECO:0000256" key="8">
    <source>
        <dbReference type="ARBA" id="ARBA00023136"/>
    </source>
</evidence>
<dbReference type="GO" id="GO:0048472">
    <property type="term" value="F:threonine-phosphate decarboxylase activity"/>
    <property type="evidence" value="ECO:0007669"/>
    <property type="project" value="InterPro"/>
</dbReference>
<dbReference type="GO" id="GO:0005886">
    <property type="term" value="C:plasma membrane"/>
    <property type="evidence" value="ECO:0007669"/>
    <property type="project" value="UniProtKB-SubCell"/>
</dbReference>
<dbReference type="GO" id="GO:0015420">
    <property type="term" value="F:ABC-type vitamin B12 transporter activity"/>
    <property type="evidence" value="ECO:0007669"/>
    <property type="project" value="UniProtKB-UniRule"/>
</dbReference>
<evidence type="ECO:0000256" key="5">
    <source>
        <dbReference type="ARBA" id="ARBA00022573"/>
    </source>
</evidence>
<evidence type="ECO:0000256" key="1">
    <source>
        <dbReference type="ARBA" id="ARBA00004651"/>
    </source>
</evidence>
<keyword evidence="5 9" id="KW-0169">Cobalamin biosynthesis</keyword>
<dbReference type="PANTHER" id="PTHR34308">
    <property type="entry name" value="COBALAMIN BIOSYNTHESIS PROTEIN CBIB"/>
    <property type="match status" value="1"/>
</dbReference>
<keyword evidence="6 9" id="KW-0812">Transmembrane</keyword>
<name>A0A1D3UPX5_TANFO</name>
<comment type="function">
    <text evidence="9">Converts cobyric acid to cobinamide by the addition of aminopropanol on the F carboxylic group.</text>
</comment>
<dbReference type="InterPro" id="IPR004485">
    <property type="entry name" value="Cobalamin_biosynth_CobD/CbiB"/>
</dbReference>
<evidence type="ECO:0000256" key="3">
    <source>
        <dbReference type="ARBA" id="ARBA00006263"/>
    </source>
</evidence>
<keyword evidence="7 9" id="KW-1133">Transmembrane helix</keyword>
<evidence type="ECO:0000313" key="12">
    <source>
        <dbReference type="Proteomes" id="UP000182057"/>
    </source>
</evidence>
<dbReference type="Proteomes" id="UP000219259">
    <property type="component" value="Unassembled WGS sequence"/>
</dbReference>
<dbReference type="Pfam" id="PF03186">
    <property type="entry name" value="CobD_Cbib"/>
    <property type="match status" value="1"/>
</dbReference>
<evidence type="ECO:0000256" key="7">
    <source>
        <dbReference type="ARBA" id="ARBA00022989"/>
    </source>
</evidence>
<dbReference type="EMBL" id="NSLJ01000001">
    <property type="protein sequence ID" value="PDP45092.1"/>
    <property type="molecule type" value="Genomic_DNA"/>
</dbReference>
<dbReference type="OMA" id="RWHPLVG"/>
<evidence type="ECO:0000313" key="13">
    <source>
        <dbReference type="Proteomes" id="UP000219259"/>
    </source>
</evidence>
<gene>
    <name evidence="11" type="primary">cobD_1</name>
    <name evidence="9 10" type="synonym">cobD</name>
    <name evidence="10" type="ORF">CLI86_00180</name>
    <name evidence="11" type="ORF">TFUB20_01584</name>
</gene>
<organism evidence="11 12">
    <name type="scientific">Tannerella forsythia</name>
    <name type="common">Bacteroides forsythus</name>
    <dbReference type="NCBI Taxonomy" id="28112"/>
    <lineage>
        <taxon>Bacteria</taxon>
        <taxon>Pseudomonadati</taxon>
        <taxon>Bacteroidota</taxon>
        <taxon>Bacteroidia</taxon>
        <taxon>Bacteroidales</taxon>
        <taxon>Tannerellaceae</taxon>
        <taxon>Tannerella</taxon>
    </lineage>
</organism>
<evidence type="ECO:0000256" key="2">
    <source>
        <dbReference type="ARBA" id="ARBA00004953"/>
    </source>
</evidence>
<comment type="similarity">
    <text evidence="3 9">Belongs to the CobD/CbiB family.</text>
</comment>
<feature type="transmembrane region" description="Helical" evidence="9">
    <location>
        <begin position="212"/>
        <end position="230"/>
    </location>
</feature>
<feature type="transmembrane region" description="Helical" evidence="9">
    <location>
        <begin position="80"/>
        <end position="103"/>
    </location>
</feature>
<dbReference type="EMBL" id="FMMM01000056">
    <property type="protein sequence ID" value="SCQ22067.1"/>
    <property type="molecule type" value="Genomic_DNA"/>
</dbReference>
<dbReference type="OrthoDB" id="9811967at2"/>
<accession>A0A1D3UPX5</accession>
<protein>
    <recommendedName>
        <fullName evidence="9">Cobalamin biosynthesis protein CobD</fullName>
    </recommendedName>
</protein>
<feature type="transmembrane region" description="Helical" evidence="9">
    <location>
        <begin position="295"/>
        <end position="313"/>
    </location>
</feature>
<evidence type="ECO:0000313" key="11">
    <source>
        <dbReference type="EMBL" id="SCQ22067.1"/>
    </source>
</evidence>
<dbReference type="Proteomes" id="UP000182057">
    <property type="component" value="Unassembled WGS sequence"/>
</dbReference>
<comment type="pathway">
    <text evidence="2 9">Cofactor biosynthesis; adenosylcobalamin biosynthesis.</text>
</comment>
<comment type="subcellular location">
    <subcellularLocation>
        <location evidence="1 9">Cell membrane</location>
        <topology evidence="1 9">Multi-pass membrane protein</topology>
    </subcellularLocation>
</comment>
<evidence type="ECO:0000256" key="6">
    <source>
        <dbReference type="ARBA" id="ARBA00022692"/>
    </source>
</evidence>
<dbReference type="GeneID" id="34758971"/>
<reference evidence="11 12" key="1">
    <citation type="submission" date="2016-09" db="EMBL/GenBank/DDBJ databases">
        <authorList>
            <person name="Capua I."/>
            <person name="De Benedictis P."/>
            <person name="Joannis T."/>
            <person name="Lombin L.H."/>
            <person name="Cattoli G."/>
        </authorList>
    </citation>
    <scope>NUCLEOTIDE SEQUENCE [LARGE SCALE GENOMIC DNA]</scope>
    <source>
        <strain evidence="11 12">UB20</strain>
    </source>
</reference>
<proteinExistence type="inferred from homology"/>
<evidence type="ECO:0000313" key="10">
    <source>
        <dbReference type="EMBL" id="PDP45092.1"/>
    </source>
</evidence>
<dbReference type="UniPathway" id="UPA00148"/>
<dbReference type="HAMAP" id="MF_00024">
    <property type="entry name" value="CobD_CbiB"/>
    <property type="match status" value="1"/>
</dbReference>
<keyword evidence="4 9" id="KW-1003">Cell membrane</keyword>
<dbReference type="NCBIfam" id="TIGR00380">
    <property type="entry name" value="cobal_cbiB"/>
    <property type="match status" value="1"/>
</dbReference>
<dbReference type="RefSeq" id="WP_014225180.1">
    <property type="nucleotide sequence ID" value="NZ_CAJPTF010000020.1"/>
</dbReference>
<dbReference type="AlphaFoldDB" id="A0A1D3UPX5"/>
<evidence type="ECO:0000256" key="4">
    <source>
        <dbReference type="ARBA" id="ARBA00022475"/>
    </source>
</evidence>
<keyword evidence="8 9" id="KW-0472">Membrane</keyword>
<sequence>MATSCFLLIPLIAGWMLDKAFGDPLRLPHPIVGFGRLIAWGEGSLNRGKRRAMKGAFLAVGLILSAYGVAWSIVHGVFCLNAWAGIAVASVLVFYCLAGTTLIREVREVFRACDGSVEEGRRQVARIVGRDTSSLSAQEVRAAALETLAENLSDGVIAPLFWYMLLGVPGMVAYKMVNTLDSMIGYRNERYDLFGRVAARIDDAANFIPARLTAALMILVSGRFSLFSFVKKYGRQHLSPNAGYPEAALAGILDCRFGGAHDYFGKRVEKPYIGANPRELTTDDMCRSVAIASRAEIVTVGVMAAVYSSLLMMA</sequence>
<dbReference type="GO" id="GO:0009236">
    <property type="term" value="P:cobalamin biosynthetic process"/>
    <property type="evidence" value="ECO:0007669"/>
    <property type="project" value="UniProtKB-UniRule"/>
</dbReference>